<dbReference type="CDD" id="cd09487">
    <property type="entry name" value="SAM_superfamily"/>
    <property type="match status" value="1"/>
</dbReference>
<evidence type="ECO:0000313" key="2">
    <source>
        <dbReference type="EMBL" id="KAK3579432.1"/>
    </source>
</evidence>
<dbReference type="InterPro" id="IPR001660">
    <property type="entry name" value="SAM"/>
</dbReference>
<dbReference type="EMBL" id="JAEAOA010001694">
    <property type="protein sequence ID" value="KAK3579432.1"/>
    <property type="molecule type" value="Genomic_DNA"/>
</dbReference>
<dbReference type="InterPro" id="IPR013761">
    <property type="entry name" value="SAM/pointed_sf"/>
</dbReference>
<dbReference type="PROSITE" id="PS50105">
    <property type="entry name" value="SAM_DOMAIN"/>
    <property type="match status" value="1"/>
</dbReference>
<proteinExistence type="predicted"/>
<name>A0AAE0RTL6_9BIVA</name>
<feature type="domain" description="SAM" evidence="1">
    <location>
        <begin position="1"/>
        <end position="49"/>
    </location>
</feature>
<organism evidence="2 3">
    <name type="scientific">Potamilus streckersoni</name>
    <dbReference type="NCBI Taxonomy" id="2493646"/>
    <lineage>
        <taxon>Eukaryota</taxon>
        <taxon>Metazoa</taxon>
        <taxon>Spiralia</taxon>
        <taxon>Lophotrochozoa</taxon>
        <taxon>Mollusca</taxon>
        <taxon>Bivalvia</taxon>
        <taxon>Autobranchia</taxon>
        <taxon>Heteroconchia</taxon>
        <taxon>Palaeoheterodonta</taxon>
        <taxon>Unionida</taxon>
        <taxon>Unionoidea</taxon>
        <taxon>Unionidae</taxon>
        <taxon>Ambleminae</taxon>
        <taxon>Lampsilini</taxon>
        <taxon>Potamilus</taxon>
    </lineage>
</organism>
<evidence type="ECO:0000259" key="1">
    <source>
        <dbReference type="PROSITE" id="PS50105"/>
    </source>
</evidence>
<protein>
    <recommendedName>
        <fullName evidence="1">SAM domain-containing protein</fullName>
    </recommendedName>
</protein>
<dbReference type="AlphaFoldDB" id="A0AAE0RTL6"/>
<dbReference type="Proteomes" id="UP001195483">
    <property type="component" value="Unassembled WGS sequence"/>
</dbReference>
<comment type="caution">
    <text evidence="2">The sequence shown here is derived from an EMBL/GenBank/DDBJ whole genome shotgun (WGS) entry which is preliminary data.</text>
</comment>
<gene>
    <name evidence="2" type="ORF">CHS0354_028230</name>
</gene>
<accession>A0AAE0RTL6</accession>
<reference evidence="2" key="2">
    <citation type="journal article" date="2021" name="Genome Biol. Evol.">
        <title>Developing a high-quality reference genome for a parasitic bivalve with doubly uniparental inheritance (Bivalvia: Unionida).</title>
        <authorList>
            <person name="Smith C.H."/>
        </authorList>
    </citation>
    <scope>NUCLEOTIDE SEQUENCE</scope>
    <source>
        <strain evidence="2">CHS0354</strain>
        <tissue evidence="2">Mantle</tissue>
    </source>
</reference>
<keyword evidence="3" id="KW-1185">Reference proteome</keyword>
<reference evidence="2" key="3">
    <citation type="submission" date="2023-05" db="EMBL/GenBank/DDBJ databases">
        <authorList>
            <person name="Smith C.H."/>
        </authorList>
    </citation>
    <scope>NUCLEOTIDE SEQUENCE</scope>
    <source>
        <strain evidence="2">CHS0354</strain>
        <tissue evidence="2">Mantle</tissue>
    </source>
</reference>
<sequence>MGQILSNIGLEHLVSVFRENMVGPQEVENLGNEEFQLLGVSAVGDRVRLKQACRNHIRGTGACSEEKSFSNYKVGDKKQGRGHRNVTLKN</sequence>
<reference evidence="2" key="1">
    <citation type="journal article" date="2021" name="Genome Biol. Evol.">
        <title>A High-Quality Reference Genome for a Parasitic Bivalve with Doubly Uniparental Inheritance (Bivalvia: Unionida).</title>
        <authorList>
            <person name="Smith C.H."/>
        </authorList>
    </citation>
    <scope>NUCLEOTIDE SEQUENCE</scope>
    <source>
        <strain evidence="2">CHS0354</strain>
    </source>
</reference>
<dbReference type="SUPFAM" id="SSF47769">
    <property type="entry name" value="SAM/Pointed domain"/>
    <property type="match status" value="1"/>
</dbReference>
<evidence type="ECO:0000313" key="3">
    <source>
        <dbReference type="Proteomes" id="UP001195483"/>
    </source>
</evidence>
<dbReference type="Gene3D" id="1.10.150.50">
    <property type="entry name" value="Transcription Factor, Ets-1"/>
    <property type="match status" value="1"/>
</dbReference>